<evidence type="ECO:0000256" key="1">
    <source>
        <dbReference type="SAM" id="MobiDB-lite"/>
    </source>
</evidence>
<feature type="region of interest" description="Disordered" evidence="1">
    <location>
        <begin position="3670"/>
        <end position="3825"/>
    </location>
</feature>
<feature type="compositionally biased region" description="Low complexity" evidence="1">
    <location>
        <begin position="1022"/>
        <end position="1031"/>
    </location>
</feature>
<sequence length="6975" mass="739191">MSIKPSPEVNAMIFILTGERLIDADEDLAYESRRPYSGLGRKLDRMSSLIDKSIHDIAEVMPDDLSKSYARAMGMLIDDGGKNYLREFAEQLDKIAEGRRKTSMDIMESKWQVIAEVIRLLIEIAIYLAMSFFTGGASASQIMMAKLRSRFMILTTLTHLLQRLHLAPSLTEAFAEAFTTLAVRLAMMNFAPQGRRPDGIDWGDVGKSAAFGAAAGGLTSIFDDFAKRLVKGYDNNFLKNSPDLDFKKNPSLRDIPDPEFKNKGPGSRPDPDPTPNPNGPDNRPDPTPYGNGPTPGTNTPITFRNNNPLSFRNNPDLWRNNLLLRNNADRPGALAGHYGLKGTADFLAAGAGEALAEILIKGAFDGDWSTSWSTFVGAGLSSQVEAGLTGTAQNTGAELRHAIDKLRNQPPPTVSTGTDRAQSSDTPGADSAAHPDTTGGAGSPEPLPPPLAEQDPGSVGSIGSQSPPPYSAVNPPPYTSPAPPPYSPGTLPVTAAENQLWQQVHHGSAEAREQALRDLASLRGSQPPGSHEIGVRDGLRGDLSQRPEVRVVPAGNGPAAEIDTDAVRRALESFGTPVTVETPLTAGRGGSAEPDGAGVSAAPGAGSGAAVDSGAGVGSGVGSVAGSGAGTGAGAAASGTGAGSPSGAGSGAGSGALPGAGDRAGGVPSAGGNAPSSSAPQAQGSRVPGGTAGSAGTDTSPAGTGSPETTPSPDATPLPESAAPSESDATSDSAESELGSGTAPTPDPPKASTTGTYADSGDPAAAKAPPLTVVVSEGPPPGEGSQQASELLDNAGTDRAVVLGPAVASDGAGRPVRAAVELTREGPGAPVKVRPLSGPPSGVTPDGAGAVTEGTDLAATPGTTSATDVDFPGADVLLPLADALGVTPEPAPRPVTESTESSESARGPLGVSGSTVTDTKTDSFAPVGAEPTVSKLTTLSRPWTEPATDLYLESGGNGTGGNGTGGDVPGTGAGRGLGNGATPPPPPTITPDVPAPDSPVPVRPAQENPPSAPPVPTPPPGRIVVRPVSPGGAADDGEGSVRRGGEPSVTTLDGHTVPVAQLRRWVPGTAVRPRPGRAVQTLTISQGPAEEGTVHGAGRRALLGQDTFRGVRTTSTATAAESPAGTPGSPAGTPGSPAGTPGSPAGTSASPAITEAPPLRRTVFTGPPAPLPGSGTERGADYFVAHATSRTVTLGTEDAARPTVKVSGVQLGEVLKSWARDDDQDRPLVLFSCETGRQPRVAGLPVAQHVANRTGRPVYAPTTEVGTARDGQGDVRAVLTEGPDGPGRWRLFTPEPGGAELDRLARVAGLHAGPEPADAFARARTLQQIRTLRDTLGPDAEQRPENHELLAGLAYVDGLRWLSPATAARYGDGRMTPDLLRRMVLDRPGAVNGTGSDPAAAGPTAEQYTAFLRAASELRATAGPDTTLDALLPPPPPALPPGTLVSPDDVRGLSYAPGAQVTWSLAPTPLPLSELALSPEDTAELARRRPDLVPATSRPATLADDVTLLSKDPAGGGPADLVTADGMAFRRLDTPGGGNCLFRALLDSARSLDVPPAWAARNVAGLRTLLRDRLAGSELLTAAAEATPDPVLAVVDDLRMRALAGESDPEVQRSVNEHWNRIARAVVTGGDAGRWQQILRDSDYPHLARVAPTPADARRLGTGNLVTAAAEQPGLWASPFGDLLPQALAHTLDLDLRLVQPDPQAEGSTFVVPLHPGGQGGTLHLAYNGRDHFDALVPASAPITAVPDPAPTGDESGKAPSARRQPEPSTETPSPDSPSAESRSGRAPAAQDTPAQEGSDPFGEWLRGMGGITDVYAPETEAPDKGDPVPLETQLDRYRPPRLLTGADAAPPGPNPRTVTFQDGSRLPSVLIDPDGDPNAPAPAGRTGDGSVGTPPSGLFTGPGVLTLRSPDQVARQILGELPKKLRDQFDEAELLRLLTTQPGAFTAPRGARLVGREKSGVGHEMTIEAVPYHRWERFSDVDGATVRVDTLRRGQAGTGGGRSVGFGRRIAAGISMGPPLSWLVKIGVSLGWTRRTDYSLGTQAYNQSEHRAWEGSHLHLDDVHYRVRVERVTEAPANDGRDASSGTLAADPGWRRQEVLTRQFAVRDGLSWRLPDDLTVPYAGPRRAPRTLTFPDGREPRATDVTALHFTDPPEDLALAISGARPGSSAHRTLVSYVRPGRLLALFGRLTGPVSGPELTRGSGQHPLGHLIVERSIPQRATLVTESVKAEIRDLTQTTYQNERGHVRDTRFGIQVTSGPNHTFIGPETDVRLQGGPLVRADFSSGRGHYLGTDAARKTTGRVRNHPVALYRVERTLMVRKAGDPPSAARPVRVVSLDWMSTQDARRLAGWDSRTPGQAGPDPDARPPVPWYLTREDPVHLSGQVRAEGFVPDRPQPLTPGQDQAAAPEMTPASQQDQEPLVAQEGQQPPAVQDGQQQDQQSPTAPNGQQQDRQSPTAPNDQQQDRQDRQSQTAQPPAPQDPMRVFTDAVLDTLHRSYPSMFVPPLMLRHQRLARFWYGDGRMRTALHNDRQVREALNRPSLAQSLDDLTTTGVPVTLTEDGKVRRGHHTLILRARLTDRRFESTMSERSLRNAVIGTEVSGQGQQASSTLSGGAELGISPRDHDKVPEAGLPRQTGNVSLGARYSHTEQKATRSTVAVTHDHLTFQNGAHLYSYRVELSASFEGHRRPRGWARLLSVGLLGAGVFVSKAEERPLFSKGSETVGRVELAVPAAHGSERHAPVDPAPGAPSTTPAAPAPAPGPRRVSATEADQLLDGTRPLLRQEGTDQRLTQRLLSAPHVVLSVEGGPQRQQLVQDTADRAAGGTWHVSAPGAPVRAALRRAMANLSVAGQLGQYLGPFGSRITGLNGAGPFRTHYLKAAVRGELHNLRVKSDPKPASLEATIGNEHRVVGTEGTLSHTTLGLQGADMPLQQAPGQQAVMGSYATALQYAWGKGRTLSQTLTRGRNTTLTFAGRMYLVVADATETVAVRDRWTAAMGMAGTRVAARVSSAAGHLSGRLARGLAPRRAAAALQHIRDAVMFHLPMQDVIEAGLAPDGLGTTTPDNLGRGYRVPGFLRGRRFPGHPSGRLDASHAAQRLMRQLEQIGVPSHDREQVLQRLSPDFLRANLHELTTDGMTLPVRYRTWHHPAHLPVGGSPAQMRFKLTPKTTTVERLRTGFELEDYRTTARDDADGSSQDRGADVTLSAGQRATESGVLIAAPSLQGTAAKKRATTRTETDGRTSMPNIATVQAHAEIVTEYILTVTMTDASGDPLRPRAVAPVGSLREIVPANLLTPDGDGADGALTEQDVPQPERAVQMLTADQARPDGIAAWRASSTAPGDTGSPDILPFDDDRIGSGILAVDIHGAANVQDALTLATARADGFGDSDLGRRHTGDVLAARVRMARHTPLTGLGTASAQAQQEATTQAGLTAGFREALSADGSPLPTQASARLVGQFHTADSRLYAKMHRRGARLLAVENKPRMEAMQRAKTSDALESGITDNIEGAVGSAPLAGNSNAGVTNPGATVPIGGANDGTTLKGTTDTTLGTHVKVVTNRSMLFALPVSWLSVAEVDHRLTDSRPLHALGKAKRGPRAAEAQTTALVWLREDIARDYGLLDDTTFPDEVAKAWDDLAKAAGDLATAEQRYYDARARARETWLDLTTEEQAALGAGTPARQAAPGDGDSGLKAAPGDADGAPGGEGALGDGDGGPGLQAAPGDGGLKAALGDGDSGQVAALGDGAPGGEGALGDREGDGDPGRQGALGDHDGAPGREGALGDHDGDGDVGPGRQAAPGDGDAALKAAPGDDGSGRPAVLPPALAESPAVTAWQAARDEVRRWQERTAAAAADHHRLHLAASRLTAHHQGLPSVPVPDRPQEYTEPGWRSEAPEPYTITDGTDSAPRTLTSPDGATVREVHDVPHDGASFFHALLAIAGARGRLAHLLGTDLADRFTGALGDPAVTAEAVGAARDRLAWALGEDGNEDLLDALALDVADTFTQDELDAAGVVFTPAQQAEFDAFGRLPLTFWPTPAQRVALAAAALSRPFAPEPHQDADASPGGDPVPSPVRRAGDHGGADLLPALAARILGTPLTVVTGEGGAQLFLPHGTDPSAVDPAGDPVLYAADGFFHAALPPGTPAPVTTALPTPATETSADSGTGTGPGTSTTVPPATESPRAPQQPPAHRSHATPPWMPPADSTGPRYRLDRTGVLTAPDGATYTQGAPTGRGNGFFGALSTALSHAADRPGLDRRDAARLRARARRSPSELMRQHGLPGDPADRDGLFTPPPLVPRRGMPEPSAEAREAHVRAHLARAPWGPEADRAVAEWAATATSTTVTLIEENGTAHTYPAPAGTDGPHLRLRRRGGDFVPLILHTPAPEPKQPEAQLTPTVAHTPTVRTAADATADTRPAGTTPHPAAPSSSSTTSTTSTTQDTAPPPPNRDRAPLPSHSEAAATPLPLSPAAPETTAASPAPSDAEEEAHELSTLTGADPAPSPTPAAPRPSPRPFKLGSYEFTNLNQTDAYVDKAVRIIELLDEHSTISDYVNGRPVRITLHLRTTETPADVRDLGPDGVQINLASYYFEKYDTGYIMGMLAHEIGLHPLASRNTDIPEQEEAYRGMPLPVPGLTDLKQPRTMNTESAGQADHIMAAYPATIRHGIYRDIVVEMAGILARRARVGVPGAKTRDVTDLFDCYLMDLASIAVTSDYRMNAVKEPNYTARVYNAYKQMLHARMAATPALQALLPPDKGLFGVARDFTTLATSIAANNRGDSIQRPAPADETRPRLPGTGATTQTPPAAPPPPGARDSRPRFVVRSGFDARRFTHDGDPVTDLTVRIALRGTPDQVTDVIGRLRDGVDEYLNTPGHRLPDGDRLHVTVERVDPADAPHLTVDLVGRDRAMDQSTWWADAAPIQFVHELTHQLGLRDEYRDADSPQRPHILGSLLGDLDAAPEDSSLAPAGLRDRHLALLGALVGDVTRSHGQEDGRTWEAARAAAEPVTRRSVWVDPVSLPRSADDTSGSEVPAHMPQEGTLVPFRSGNFEFTNLKHTEARYRDKAIRIIELLDEHATIRSYIGDRTVRITLRLRTTEAPADVTDRGDAGVDINLASYYFEKYDTGYIMGMLAHEIGLHPLASRNGSIPEEEDLFAGMPLTVPGLESLSTPRFMNTEGAGQADHVMAAFPHTIRHGIYRDIVVEMAEVLAQRAQAGVEGAAAKDVTDLFDCYLMDLASIAVTNDHRGRAITDPNYTAKSYNAYKAQLAEHLPADSPLRALLPADKGRFGVLGDFAQLATSVGANNRGDSIQVPIPTGEAMPRLPQAGGEPAESRPADDTAATDAPPVSRSFKLGGYEFTNLNQTDAYVDKAVRIIELLDEHSTISDYVNGRPVRITLRLRTTEAPADVTDRGEAGVDINLASYYFEKYDTGYIMGMLAHEIGLHPLASRNGRIAEEEDLLAGMPLAVPGLESLSEPRFMNTVGAGQADHVMAAFPSSIRHGLYRDVTVEMARILEHRARVGVPGAKASDVTDLFDTYLMDLASIAVTNDHRGRAITDPNYTAKSYNAYKAQLDAHLPQGSRLRALLPADKGRFGVLRGFAQLATSVGTNNRGDSIQQPTPTGEARPRLPQGTGDGPRTEEEVEQPAVPAAPAPHRGPDSRPRFVVRSGFDARRFTYDGDPVTDLTVRVALRGTEEQGARVRERLDAGVARLLNGPGHRLPSGDRLHVTVEYVDPAASPHLTVDLVARDRVMDQTTWWADADPVQLVHELTHQLGLRDEYRDADSPQRPHIAGSLLGDLDQSPEDPSLSAAGLRGRHLALLGALIGDVDPHTVDDGGGQVTWEEARAASQPVIRRSVWVDPVSLPRAADDTASDDVPAHMPQEGTLVPFTSGNYEFTNLKHTNEKYRDKAIRIIELLGEHPVLAAYVGDRPVRITLQVRTTETPADVTDRGEAGVDINLASYYFEKYDIGYIMGMLAHEIGLHPLASQDRNIPDEEAMFEHFPLSVPGLEDQNPPRTMSTEGAGQADHIMAAYPSSTRHRIYRDIVLRMADRMARAAQTGVEGAKGTDVTDLIDTYLMDLASIALTNDHRTNAAKEPRNTAKVYNAYKAQLMQHMAPDSPARALVPPDKGMFGVVRDFAQLAAAVAANNRGDSIQVPTPSGEAMPRLPQAGDPTSEPVLQSLRLGQFEFTNLNQTEAYVDKAVRIVELLDEHATIKSYIGDRTVRITLRLRTTEAPADVTDRGDAGVDINLASYYFEKYDTGYIMGMLAHEIGLHPFASRNRNIAEEEDLYAGMPLPVPGLESLSTPRFMNTEGAGQADHVMAAFPHTIRHGLYRDIVVEMAGVLAQRARVGVAGAKSKDVTDLFDCYLMDLASIAVTNDHRGRAITDPNYTAKSYNAYKAQLAEHLPADSPLRALLPADKGRFGVLGDFAQLATSVGTNNRGDSIQRPAPVGEAAPRLPESGGEVGQGVTGSRQLRGPRDRRPRFVVRSGFDARRFTHDGEPVTDLTVRVALRGAEDESARVFGRLGAGVEEFLNDRGYRLPNGDRLHVTVEPVDPADAPHLTVDLVGGDRGMDQNTWWVDAEPVQLVHELTHQLGLRDEYRDADAPHRSHVPGSLLGDLGADPEDSSLARAGLRGRHLALLGALIGDVDPHTVDDGGGQVTWEEARAASQPVIRRSVWVDPVSLPRPTGETAIAGDTAVAEEAATAGDVPPRMLTPFRSGNFEFTNLKHTDEAYRDRAVRIIDLLRKHDTIRRYIGNRPCRITLHVRTTEPPADVLDRGPDGVEINLASYYFEKYDIGHVMGMLAHEIGLHPLASENTGLPDEEAMFENFPLPVPGLEDVNPPRTMSTEGAGQADHIMAAYQSSTRHRIYRDIILEMARVLAQDVRNGEENAKPQDVTDVFDCYLMDLASIAVTNDHRVNAAMEPGYTARVYNAYKKTLHDLLAGEAEVRALLPSDKSRFGVMNDFRRIGTYVSLNNRGASMQREDAT</sequence>
<feature type="compositionally biased region" description="Low complexity" evidence="1">
    <location>
        <begin position="4397"/>
        <end position="4432"/>
    </location>
</feature>
<feature type="region of interest" description="Disordered" evidence="1">
    <location>
        <begin position="5006"/>
        <end position="5026"/>
    </location>
</feature>
<feature type="compositionally biased region" description="Low complexity" evidence="1">
    <location>
        <begin position="288"/>
        <end position="302"/>
    </location>
</feature>
<feature type="compositionally biased region" description="Basic and acidic residues" evidence="1">
    <location>
        <begin position="3764"/>
        <end position="3782"/>
    </location>
</feature>
<feature type="compositionally biased region" description="Polar residues" evidence="1">
    <location>
        <begin position="414"/>
        <end position="426"/>
    </location>
</feature>
<feature type="compositionally biased region" description="Low complexity" evidence="1">
    <location>
        <begin position="5630"/>
        <end position="5639"/>
    </location>
</feature>
<organism evidence="3 4">
    <name type="scientific">Streptomyces luteogriseus</name>
    <dbReference type="NCBI Taxonomy" id="68233"/>
    <lineage>
        <taxon>Bacteria</taxon>
        <taxon>Bacillati</taxon>
        <taxon>Actinomycetota</taxon>
        <taxon>Actinomycetes</taxon>
        <taxon>Kitasatosporales</taxon>
        <taxon>Streptomycetaceae</taxon>
        <taxon>Streptomyces</taxon>
    </lineage>
</organism>
<feature type="region of interest" description="Disordered" evidence="1">
    <location>
        <begin position="1742"/>
        <end position="1905"/>
    </location>
</feature>
<feature type="compositionally biased region" description="Basic and acidic residues" evidence="1">
    <location>
        <begin position="507"/>
        <end position="516"/>
    </location>
</feature>
<feature type="region of interest" description="Disordered" evidence="1">
    <location>
        <begin position="4137"/>
        <end position="4204"/>
    </location>
</feature>
<dbReference type="CDD" id="cd22744">
    <property type="entry name" value="OTU"/>
    <property type="match status" value="1"/>
</dbReference>
<reference evidence="3 4" key="1">
    <citation type="submission" date="2020-08" db="EMBL/GenBank/DDBJ databases">
        <title>Sequencing the genomes of 1000 actinobacteria strains.</title>
        <authorList>
            <person name="Klenk H.-P."/>
        </authorList>
    </citation>
    <scope>NUCLEOTIDE SEQUENCE [LARGE SCALE GENOMIC DNA]</scope>
    <source>
        <strain evidence="3 4">DSM 40483</strain>
    </source>
</reference>
<dbReference type="PANTHER" id="PTHR48125:SF12">
    <property type="entry name" value="AT HOOK TRANSCRIPTION FACTOR FAMILY-RELATED"/>
    <property type="match status" value="1"/>
</dbReference>
<feature type="compositionally biased region" description="Pro residues" evidence="1">
    <location>
        <begin position="1010"/>
        <end position="1021"/>
    </location>
</feature>
<feature type="compositionally biased region" description="Basic and acidic residues" evidence="1">
    <location>
        <begin position="3748"/>
        <end position="3757"/>
    </location>
</feature>
<dbReference type="InterPro" id="IPR003323">
    <property type="entry name" value="OTU_dom"/>
</dbReference>
<proteinExistence type="predicted"/>
<feature type="compositionally biased region" description="Low complexity" evidence="1">
    <location>
        <begin position="2427"/>
        <end position="2442"/>
    </location>
</feature>
<feature type="compositionally biased region" description="Low complexity" evidence="1">
    <location>
        <begin position="4137"/>
        <end position="4169"/>
    </location>
</feature>
<comment type="caution">
    <text evidence="3">The sequence shown here is derived from an EMBL/GenBank/DDBJ whole genome shotgun (WGS) entry which is preliminary data.</text>
</comment>
<feature type="compositionally biased region" description="Pro residues" evidence="1">
    <location>
        <begin position="4490"/>
        <end position="4503"/>
    </location>
</feature>
<feature type="region of interest" description="Disordered" evidence="1">
    <location>
        <begin position="4257"/>
        <end position="4281"/>
    </location>
</feature>
<feature type="compositionally biased region" description="Pro residues" evidence="1">
    <location>
        <begin position="982"/>
        <end position="1002"/>
    </location>
</feature>
<feature type="region of interest" description="Disordered" evidence="1">
    <location>
        <begin position="2390"/>
        <end position="2485"/>
    </location>
</feature>
<feature type="compositionally biased region" description="Low complexity" evidence="1">
    <location>
        <begin position="1767"/>
        <end position="1782"/>
    </location>
</feature>
<feature type="region of interest" description="Disordered" evidence="1">
    <location>
        <begin position="3185"/>
        <end position="3242"/>
    </location>
</feature>
<name>A0A7W7DJF7_9ACTN</name>
<feature type="compositionally biased region" description="Pro residues" evidence="1">
    <location>
        <begin position="466"/>
        <end position="487"/>
    </location>
</feature>
<feature type="compositionally biased region" description="Low complexity" evidence="1">
    <location>
        <begin position="3713"/>
        <end position="3739"/>
    </location>
</feature>
<feature type="compositionally biased region" description="Low complexity" evidence="1">
    <location>
        <begin position="1113"/>
        <end position="1152"/>
    </location>
</feature>
<feature type="region of interest" description="Disordered" evidence="1">
    <location>
        <begin position="5292"/>
        <end position="5334"/>
    </location>
</feature>
<feature type="compositionally biased region" description="Polar residues" evidence="1">
    <location>
        <begin position="5592"/>
        <end position="5606"/>
    </location>
</feature>
<feature type="compositionally biased region" description="Low complexity" evidence="1">
    <location>
        <begin position="4443"/>
        <end position="4472"/>
    </location>
</feature>
<dbReference type="Proteomes" id="UP000565089">
    <property type="component" value="Unassembled WGS sequence"/>
</dbReference>
<feature type="compositionally biased region" description="Basic and acidic residues" evidence="1">
    <location>
        <begin position="533"/>
        <end position="549"/>
    </location>
</feature>
<feature type="compositionally biased region" description="Low complexity" evidence="1">
    <location>
        <begin position="596"/>
        <end position="614"/>
    </location>
</feature>
<feature type="compositionally biased region" description="Polar residues" evidence="1">
    <location>
        <begin position="2443"/>
        <end position="2461"/>
    </location>
</feature>
<feature type="region of interest" description="Disordered" evidence="1">
    <location>
        <begin position="4046"/>
        <end position="4073"/>
    </location>
</feature>
<evidence type="ECO:0000313" key="3">
    <source>
        <dbReference type="EMBL" id="MBB4711953.1"/>
    </source>
</evidence>
<feature type="region of interest" description="Disordered" evidence="1">
    <location>
        <begin position="3864"/>
        <end position="3903"/>
    </location>
</feature>
<dbReference type="PANTHER" id="PTHR48125">
    <property type="entry name" value="LP07818P1"/>
    <property type="match status" value="1"/>
</dbReference>
<feature type="region of interest" description="Disordered" evidence="1">
    <location>
        <begin position="885"/>
        <end position="1056"/>
    </location>
</feature>
<feature type="region of interest" description="Disordered" evidence="1">
    <location>
        <begin position="4397"/>
        <end position="4505"/>
    </location>
</feature>
<dbReference type="PROSITE" id="PS50802">
    <property type="entry name" value="OTU"/>
    <property type="match status" value="1"/>
</dbReference>
<feature type="compositionally biased region" description="Low complexity" evidence="1">
    <location>
        <begin position="665"/>
        <end position="707"/>
    </location>
</feature>
<feature type="compositionally biased region" description="Polar residues" evidence="1">
    <location>
        <begin position="3894"/>
        <end position="3903"/>
    </location>
</feature>
<feature type="region of interest" description="Disordered" evidence="1">
    <location>
        <begin position="823"/>
        <end position="870"/>
    </location>
</feature>
<feature type="compositionally biased region" description="Low complexity" evidence="1">
    <location>
        <begin position="3686"/>
        <end position="3696"/>
    </location>
</feature>
<feature type="region of interest" description="Disordered" evidence="1">
    <location>
        <begin position="1085"/>
        <end position="1178"/>
    </location>
</feature>
<feature type="compositionally biased region" description="Gly residues" evidence="1">
    <location>
        <begin position="640"/>
        <end position="664"/>
    </location>
</feature>
<feature type="compositionally biased region" description="Gly residues" evidence="1">
    <location>
        <begin position="615"/>
        <end position="633"/>
    </location>
</feature>
<feature type="region of interest" description="Disordered" evidence="1">
    <location>
        <begin position="6425"/>
        <end position="6466"/>
    </location>
</feature>
<gene>
    <name evidence="3" type="ORF">BJ965_001835</name>
</gene>
<dbReference type="RefSeq" id="WP_184918057.1">
    <property type="nucleotide sequence ID" value="NZ_JACHMS010000001.1"/>
</dbReference>
<accession>A0A7W7DJF7</accession>
<feature type="region of interest" description="Disordered" evidence="1">
    <location>
        <begin position="2734"/>
        <end position="2767"/>
    </location>
</feature>
<feature type="region of interest" description="Disordered" evidence="1">
    <location>
        <begin position="243"/>
        <end position="312"/>
    </location>
</feature>
<evidence type="ECO:0000313" key="4">
    <source>
        <dbReference type="Proteomes" id="UP000565089"/>
    </source>
</evidence>
<feature type="compositionally biased region" description="Low complexity" evidence="1">
    <location>
        <begin position="715"/>
        <end position="738"/>
    </location>
</feature>
<feature type="region of interest" description="Disordered" evidence="1">
    <location>
        <begin position="4764"/>
        <end position="4806"/>
    </location>
</feature>
<dbReference type="GeneID" id="95793832"/>
<feature type="region of interest" description="Disordered" evidence="1">
    <location>
        <begin position="4373"/>
        <end position="4392"/>
    </location>
</feature>
<keyword evidence="4" id="KW-1185">Reference proteome</keyword>
<feature type="compositionally biased region" description="Low complexity" evidence="1">
    <location>
        <begin position="4783"/>
        <end position="4792"/>
    </location>
</feature>
<evidence type="ECO:0000259" key="2">
    <source>
        <dbReference type="PROSITE" id="PS50802"/>
    </source>
</evidence>
<dbReference type="EMBL" id="JACHMS010000001">
    <property type="protein sequence ID" value="MBB4711953.1"/>
    <property type="molecule type" value="Genomic_DNA"/>
</dbReference>
<feature type="compositionally biased region" description="Gly residues" evidence="1">
    <location>
        <begin position="3697"/>
        <end position="3712"/>
    </location>
</feature>
<protein>
    <recommendedName>
        <fullName evidence="2">OTU domain-containing protein</fullName>
    </recommendedName>
</protein>
<feature type="domain" description="OTU" evidence="2">
    <location>
        <begin position="1529"/>
        <end position="1739"/>
    </location>
</feature>
<feature type="compositionally biased region" description="Gly residues" evidence="1">
    <location>
        <begin position="955"/>
        <end position="979"/>
    </location>
</feature>
<feature type="region of interest" description="Disordered" evidence="1">
    <location>
        <begin position="405"/>
        <end position="797"/>
    </location>
</feature>
<feature type="region of interest" description="Disordered" evidence="1">
    <location>
        <begin position="5592"/>
        <end position="5648"/>
    </location>
</feature>
<feature type="region of interest" description="Disordered" evidence="1">
    <location>
        <begin position="5766"/>
        <end position="5795"/>
    </location>
</feature>
<feature type="region of interest" description="Disordered" evidence="1">
    <location>
        <begin position="2349"/>
        <end position="2373"/>
    </location>
</feature>